<name>M2WJG0_DOTSN</name>
<protein>
    <submittedName>
        <fullName evidence="2">Uncharacterized protein</fullName>
    </submittedName>
</protein>
<feature type="compositionally biased region" description="Basic and acidic residues" evidence="1">
    <location>
        <begin position="45"/>
        <end position="68"/>
    </location>
</feature>
<proteinExistence type="predicted"/>
<reference evidence="3" key="1">
    <citation type="journal article" date="2012" name="PLoS Genet.">
        <title>The genomes of the fungal plant pathogens Cladosporium fulvum and Dothistroma septosporum reveal adaptation to different hosts and lifestyles but also signatures of common ancestry.</title>
        <authorList>
            <person name="de Wit P.J.G.M."/>
            <person name="van der Burgt A."/>
            <person name="Oekmen B."/>
            <person name="Stergiopoulos I."/>
            <person name="Abd-Elsalam K.A."/>
            <person name="Aerts A.L."/>
            <person name="Bahkali A.H."/>
            <person name="Beenen H.G."/>
            <person name="Chettri P."/>
            <person name="Cox M.P."/>
            <person name="Datema E."/>
            <person name="de Vries R.P."/>
            <person name="Dhillon B."/>
            <person name="Ganley A.R."/>
            <person name="Griffiths S.A."/>
            <person name="Guo Y."/>
            <person name="Hamelin R.C."/>
            <person name="Henrissat B."/>
            <person name="Kabir M.S."/>
            <person name="Jashni M.K."/>
            <person name="Kema G."/>
            <person name="Klaubauf S."/>
            <person name="Lapidus A."/>
            <person name="Levasseur A."/>
            <person name="Lindquist E."/>
            <person name="Mehrabi R."/>
            <person name="Ohm R.A."/>
            <person name="Owen T.J."/>
            <person name="Salamov A."/>
            <person name="Schwelm A."/>
            <person name="Schijlen E."/>
            <person name="Sun H."/>
            <person name="van den Burg H.A."/>
            <person name="van Ham R.C.H.J."/>
            <person name="Zhang S."/>
            <person name="Goodwin S.B."/>
            <person name="Grigoriev I.V."/>
            <person name="Collemare J."/>
            <person name="Bradshaw R.E."/>
        </authorList>
    </citation>
    <scope>NUCLEOTIDE SEQUENCE [LARGE SCALE GENOMIC DNA]</scope>
    <source>
        <strain evidence="3">NZE10 / CBS 128990</strain>
    </source>
</reference>
<feature type="region of interest" description="Disordered" evidence="1">
    <location>
        <begin position="158"/>
        <end position="196"/>
    </location>
</feature>
<evidence type="ECO:0000313" key="3">
    <source>
        <dbReference type="Proteomes" id="UP000016933"/>
    </source>
</evidence>
<sequence length="196" mass="22046">MKRDYGELRSYYEAENLQGRPLSPFEVKKDELRKGKPKKAAAPKTPEKPAEDNSRTETGEPEASKLQEDDAMSTDAQGSKAPMARKLKVDDEDACLKMIGAKSWDQIFHQLQLTELKPKKTKKVKNSLNLQAEKKLPLARGRALYTFLMQQANGNEEALSAEGWGIISPRGADKDEEDEEEANEEEAKKKRDGKQP</sequence>
<dbReference type="AlphaFoldDB" id="M2WJG0"/>
<dbReference type="EMBL" id="KB446545">
    <property type="protein sequence ID" value="EME39103.1"/>
    <property type="molecule type" value="Genomic_DNA"/>
</dbReference>
<dbReference type="HOGENOM" id="CLU_1390200_0_0_1"/>
<feature type="compositionally biased region" description="Basic and acidic residues" evidence="1">
    <location>
        <begin position="1"/>
        <end position="12"/>
    </location>
</feature>
<evidence type="ECO:0000256" key="1">
    <source>
        <dbReference type="SAM" id="MobiDB-lite"/>
    </source>
</evidence>
<organism evidence="2 3">
    <name type="scientific">Dothistroma septosporum (strain NZE10 / CBS 128990)</name>
    <name type="common">Red band needle blight fungus</name>
    <name type="synonym">Mycosphaerella pini</name>
    <dbReference type="NCBI Taxonomy" id="675120"/>
    <lineage>
        <taxon>Eukaryota</taxon>
        <taxon>Fungi</taxon>
        <taxon>Dikarya</taxon>
        <taxon>Ascomycota</taxon>
        <taxon>Pezizomycotina</taxon>
        <taxon>Dothideomycetes</taxon>
        <taxon>Dothideomycetidae</taxon>
        <taxon>Mycosphaerellales</taxon>
        <taxon>Mycosphaerellaceae</taxon>
        <taxon>Dothistroma</taxon>
    </lineage>
</organism>
<feature type="compositionally biased region" description="Acidic residues" evidence="1">
    <location>
        <begin position="174"/>
        <end position="184"/>
    </location>
</feature>
<feature type="compositionally biased region" description="Basic and acidic residues" evidence="1">
    <location>
        <begin position="185"/>
        <end position="196"/>
    </location>
</feature>
<reference evidence="2 3" key="2">
    <citation type="journal article" date="2012" name="PLoS Pathog.">
        <title>Diverse lifestyles and strategies of plant pathogenesis encoded in the genomes of eighteen Dothideomycetes fungi.</title>
        <authorList>
            <person name="Ohm R.A."/>
            <person name="Feau N."/>
            <person name="Henrissat B."/>
            <person name="Schoch C.L."/>
            <person name="Horwitz B.A."/>
            <person name="Barry K.W."/>
            <person name="Condon B.J."/>
            <person name="Copeland A.C."/>
            <person name="Dhillon B."/>
            <person name="Glaser F."/>
            <person name="Hesse C.N."/>
            <person name="Kosti I."/>
            <person name="LaButti K."/>
            <person name="Lindquist E.A."/>
            <person name="Lucas S."/>
            <person name="Salamov A.A."/>
            <person name="Bradshaw R.E."/>
            <person name="Ciuffetti L."/>
            <person name="Hamelin R.C."/>
            <person name="Kema G.H.J."/>
            <person name="Lawrence C."/>
            <person name="Scott J.A."/>
            <person name="Spatafora J.W."/>
            <person name="Turgeon B.G."/>
            <person name="de Wit P.J.G.M."/>
            <person name="Zhong S."/>
            <person name="Goodwin S.B."/>
            <person name="Grigoriev I.V."/>
        </authorList>
    </citation>
    <scope>NUCLEOTIDE SEQUENCE [LARGE SCALE GENOMIC DNA]</scope>
    <source>
        <strain evidence="3">NZE10 / CBS 128990</strain>
    </source>
</reference>
<gene>
    <name evidence="2" type="ORF">DOTSEDRAFT_28291</name>
</gene>
<evidence type="ECO:0000313" key="2">
    <source>
        <dbReference type="EMBL" id="EME39103.1"/>
    </source>
</evidence>
<accession>M2WJG0</accession>
<feature type="region of interest" description="Disordered" evidence="1">
    <location>
        <begin position="1"/>
        <end position="88"/>
    </location>
</feature>
<keyword evidence="3" id="KW-1185">Reference proteome</keyword>
<dbReference type="Proteomes" id="UP000016933">
    <property type="component" value="Unassembled WGS sequence"/>
</dbReference>